<feature type="transmembrane region" description="Helical" evidence="6">
    <location>
        <begin position="7"/>
        <end position="29"/>
    </location>
</feature>
<keyword evidence="8" id="KW-1185">Reference proteome</keyword>
<dbReference type="GO" id="GO:0016020">
    <property type="term" value="C:membrane"/>
    <property type="evidence" value="ECO:0007669"/>
    <property type="project" value="UniProtKB-SubCell"/>
</dbReference>
<organism evidence="7 8">
    <name type="scientific">Oedothorax gibbosus</name>
    <dbReference type="NCBI Taxonomy" id="931172"/>
    <lineage>
        <taxon>Eukaryota</taxon>
        <taxon>Metazoa</taxon>
        <taxon>Ecdysozoa</taxon>
        <taxon>Arthropoda</taxon>
        <taxon>Chelicerata</taxon>
        <taxon>Arachnida</taxon>
        <taxon>Araneae</taxon>
        <taxon>Araneomorphae</taxon>
        <taxon>Entelegynae</taxon>
        <taxon>Araneoidea</taxon>
        <taxon>Linyphiidae</taxon>
        <taxon>Erigoninae</taxon>
        <taxon>Oedothorax</taxon>
    </lineage>
</organism>
<reference evidence="7 8" key="1">
    <citation type="journal article" date="2022" name="Nat. Ecol. Evol.">
        <title>A masculinizing supergene underlies an exaggerated male reproductive morph in a spider.</title>
        <authorList>
            <person name="Hendrickx F."/>
            <person name="De Corte Z."/>
            <person name="Sonet G."/>
            <person name="Van Belleghem S.M."/>
            <person name="Kostlbacher S."/>
            <person name="Vangestel C."/>
        </authorList>
    </citation>
    <scope>NUCLEOTIDE SEQUENCE [LARGE SCALE GENOMIC DNA]</scope>
    <source>
        <strain evidence="7">W744_W776</strain>
    </source>
</reference>
<accession>A0AAV6V8T0</accession>
<proteinExistence type="inferred from homology"/>
<evidence type="ECO:0000313" key="8">
    <source>
        <dbReference type="Proteomes" id="UP000827092"/>
    </source>
</evidence>
<evidence type="ECO:0000313" key="7">
    <source>
        <dbReference type="EMBL" id="KAG8193140.1"/>
    </source>
</evidence>
<keyword evidence="3 6" id="KW-0812">Transmembrane</keyword>
<evidence type="ECO:0000256" key="4">
    <source>
        <dbReference type="ARBA" id="ARBA00022989"/>
    </source>
</evidence>
<dbReference type="InterPro" id="IPR038213">
    <property type="entry name" value="IFI6/IFI27-like_sf"/>
</dbReference>
<protein>
    <submittedName>
        <fullName evidence="7">Uncharacterized protein</fullName>
    </submittedName>
</protein>
<evidence type="ECO:0000256" key="2">
    <source>
        <dbReference type="ARBA" id="ARBA00007262"/>
    </source>
</evidence>
<dbReference type="Gene3D" id="6.10.110.10">
    <property type="match status" value="1"/>
</dbReference>
<dbReference type="AlphaFoldDB" id="A0AAV6V8T0"/>
<sequence>MGSAWAILAYGTLGGLGFLLVPRFMLWLVGFTCGGVRKHSYASEYHSLLGVVESGTPFACLQSTGAGGTPCGVKLGVFLFGCYFTIVLIVMKEFQDLTLVPDHHFNYSTTVVPSKVTDLVTSSLPNSTWSPSF</sequence>
<evidence type="ECO:0000256" key="1">
    <source>
        <dbReference type="ARBA" id="ARBA00004141"/>
    </source>
</evidence>
<comment type="subcellular location">
    <subcellularLocation>
        <location evidence="1">Membrane</location>
        <topology evidence="1">Multi-pass membrane protein</topology>
    </subcellularLocation>
</comment>
<gene>
    <name evidence="7" type="ORF">JTE90_006972</name>
</gene>
<feature type="transmembrane region" description="Helical" evidence="6">
    <location>
        <begin position="73"/>
        <end position="91"/>
    </location>
</feature>
<dbReference type="Proteomes" id="UP000827092">
    <property type="component" value="Unassembled WGS sequence"/>
</dbReference>
<name>A0AAV6V8T0_9ARAC</name>
<comment type="similarity">
    <text evidence="2">Belongs to the IFI6/IFI27 family.</text>
</comment>
<dbReference type="InterPro" id="IPR009311">
    <property type="entry name" value="IFI6/IFI27-like"/>
</dbReference>
<evidence type="ECO:0000256" key="6">
    <source>
        <dbReference type="SAM" id="Phobius"/>
    </source>
</evidence>
<keyword evidence="5 6" id="KW-0472">Membrane</keyword>
<dbReference type="Pfam" id="PF06140">
    <property type="entry name" value="Ifi-6-16"/>
    <property type="match status" value="1"/>
</dbReference>
<keyword evidence="4 6" id="KW-1133">Transmembrane helix</keyword>
<evidence type="ECO:0000256" key="5">
    <source>
        <dbReference type="ARBA" id="ARBA00023136"/>
    </source>
</evidence>
<dbReference type="EMBL" id="JAFNEN010000128">
    <property type="protein sequence ID" value="KAG8193140.1"/>
    <property type="molecule type" value="Genomic_DNA"/>
</dbReference>
<comment type="caution">
    <text evidence="7">The sequence shown here is derived from an EMBL/GenBank/DDBJ whole genome shotgun (WGS) entry which is preliminary data.</text>
</comment>
<evidence type="ECO:0000256" key="3">
    <source>
        <dbReference type="ARBA" id="ARBA00022692"/>
    </source>
</evidence>